<dbReference type="Gene3D" id="1.20.890.10">
    <property type="entry name" value="cAMP-dependent protein kinase regulatory subunit, dimerization-anchoring domain"/>
    <property type="match status" value="1"/>
</dbReference>
<dbReference type="PANTHER" id="PTHR23356">
    <property type="entry name" value="DPY30-RELATED"/>
    <property type="match status" value="1"/>
</dbReference>
<protein>
    <recommendedName>
        <fullName evidence="7">Protein dpy-30 homolog</fullName>
    </recommendedName>
</protein>
<dbReference type="CDD" id="cd22965">
    <property type="entry name" value="DD_DPY30_SDC1"/>
    <property type="match status" value="1"/>
</dbReference>
<proteinExistence type="inferred from homology"/>
<feature type="non-terminal residue" evidence="9">
    <location>
        <position position="1"/>
    </location>
</feature>
<comment type="similarity">
    <text evidence="2">Belongs to the dpy-30 family.</text>
</comment>
<dbReference type="FunFam" id="1.20.890.10:FF:000003">
    <property type="entry name" value="protein dpy-30 homolog"/>
    <property type="match status" value="1"/>
</dbReference>
<dbReference type="InterPro" id="IPR037856">
    <property type="entry name" value="Sdc1/DPY30"/>
</dbReference>
<keyword evidence="10" id="KW-1185">Reference proteome</keyword>
<feature type="compositionally biased region" description="Basic and acidic residues" evidence="8">
    <location>
        <begin position="1"/>
        <end position="22"/>
    </location>
</feature>
<evidence type="ECO:0000256" key="3">
    <source>
        <dbReference type="ARBA" id="ARBA00022853"/>
    </source>
</evidence>
<dbReference type="GO" id="GO:0006325">
    <property type="term" value="P:chromatin organization"/>
    <property type="evidence" value="ECO:0007669"/>
    <property type="project" value="UniProtKB-KW"/>
</dbReference>
<keyword evidence="5" id="KW-0804">Transcription</keyword>
<dbReference type="AlphaFoldDB" id="A0ABD1DZJ8"/>
<evidence type="ECO:0000313" key="10">
    <source>
        <dbReference type="Proteomes" id="UP001562425"/>
    </source>
</evidence>
<dbReference type="Proteomes" id="UP001562425">
    <property type="component" value="Unassembled WGS sequence"/>
</dbReference>
<evidence type="ECO:0000256" key="7">
    <source>
        <dbReference type="ARBA" id="ARBA00044172"/>
    </source>
</evidence>
<evidence type="ECO:0000256" key="5">
    <source>
        <dbReference type="ARBA" id="ARBA00023163"/>
    </source>
</evidence>
<evidence type="ECO:0000256" key="8">
    <source>
        <dbReference type="SAM" id="MobiDB-lite"/>
    </source>
</evidence>
<dbReference type="InterPro" id="IPR007858">
    <property type="entry name" value="Dpy-30_motif"/>
</dbReference>
<comment type="subcellular location">
    <subcellularLocation>
        <location evidence="1">Nucleus</location>
    </subcellularLocation>
</comment>
<keyword evidence="3" id="KW-0156">Chromatin regulator</keyword>
<accession>A0ABD1DZJ8</accession>
<sequence>KSAPMMEKENKSTNDNGRKPSGRDLQSLPTRQYLDQTVNPILLQGLKALAKERPQDPIQYLANYLLKNKSRVEDSNGTEEG</sequence>
<reference evidence="9 10" key="1">
    <citation type="submission" date="2024-05" db="EMBL/GenBank/DDBJ databases">
        <title>Culex pipiens pipiens assembly and annotation.</title>
        <authorList>
            <person name="Alout H."/>
            <person name="Durand T."/>
        </authorList>
    </citation>
    <scope>NUCLEOTIDE SEQUENCE [LARGE SCALE GENOMIC DNA]</scope>
    <source>
        <strain evidence="9">HA-2024</strain>
        <tissue evidence="9">Whole body</tissue>
    </source>
</reference>
<organism evidence="9 10">
    <name type="scientific">Culex pipiens pipiens</name>
    <name type="common">Northern house mosquito</name>
    <dbReference type="NCBI Taxonomy" id="38569"/>
    <lineage>
        <taxon>Eukaryota</taxon>
        <taxon>Metazoa</taxon>
        <taxon>Ecdysozoa</taxon>
        <taxon>Arthropoda</taxon>
        <taxon>Hexapoda</taxon>
        <taxon>Insecta</taxon>
        <taxon>Pterygota</taxon>
        <taxon>Neoptera</taxon>
        <taxon>Endopterygota</taxon>
        <taxon>Diptera</taxon>
        <taxon>Nematocera</taxon>
        <taxon>Culicoidea</taxon>
        <taxon>Culicidae</taxon>
        <taxon>Culicinae</taxon>
        <taxon>Culicini</taxon>
        <taxon>Culex</taxon>
        <taxon>Culex</taxon>
    </lineage>
</organism>
<evidence type="ECO:0000256" key="4">
    <source>
        <dbReference type="ARBA" id="ARBA00023015"/>
    </source>
</evidence>
<dbReference type="EMBL" id="JBEHCU010001229">
    <property type="protein sequence ID" value="KAL1403694.1"/>
    <property type="molecule type" value="Genomic_DNA"/>
</dbReference>
<feature type="region of interest" description="Disordered" evidence="8">
    <location>
        <begin position="1"/>
        <end position="32"/>
    </location>
</feature>
<dbReference type="GO" id="GO:0005634">
    <property type="term" value="C:nucleus"/>
    <property type="evidence" value="ECO:0007669"/>
    <property type="project" value="UniProtKB-SubCell"/>
</dbReference>
<dbReference type="PANTHER" id="PTHR23356:SF16">
    <property type="entry name" value="DPY30 DOMAIN CONTAINING 2"/>
    <property type="match status" value="1"/>
</dbReference>
<evidence type="ECO:0000256" key="6">
    <source>
        <dbReference type="ARBA" id="ARBA00023242"/>
    </source>
</evidence>
<dbReference type="InterPro" id="IPR049629">
    <property type="entry name" value="DPY30_SDC1_DD"/>
</dbReference>
<evidence type="ECO:0000256" key="2">
    <source>
        <dbReference type="ARBA" id="ARBA00010849"/>
    </source>
</evidence>
<evidence type="ECO:0000256" key="1">
    <source>
        <dbReference type="ARBA" id="ARBA00004123"/>
    </source>
</evidence>
<evidence type="ECO:0000313" key="9">
    <source>
        <dbReference type="EMBL" id="KAL1403694.1"/>
    </source>
</evidence>
<comment type="caution">
    <text evidence="9">The sequence shown here is derived from an EMBL/GenBank/DDBJ whole genome shotgun (WGS) entry which is preliminary data.</text>
</comment>
<name>A0ABD1DZJ8_CULPP</name>
<gene>
    <name evidence="9" type="ORF">pipiens_001759</name>
</gene>
<keyword evidence="4" id="KW-0805">Transcription regulation</keyword>
<dbReference type="Pfam" id="PF05186">
    <property type="entry name" value="Dpy-30"/>
    <property type="match status" value="1"/>
</dbReference>
<keyword evidence="6" id="KW-0539">Nucleus</keyword>